<dbReference type="SUPFAM" id="SSF56300">
    <property type="entry name" value="Metallo-dependent phosphatases"/>
    <property type="match status" value="1"/>
</dbReference>
<dbReference type="Gene3D" id="3.60.21.10">
    <property type="match status" value="1"/>
</dbReference>
<organism evidence="1 2">
    <name type="scientific">Tepidibacter hydrothermalis</name>
    <dbReference type="NCBI Taxonomy" id="3036126"/>
    <lineage>
        <taxon>Bacteria</taxon>
        <taxon>Bacillati</taxon>
        <taxon>Bacillota</taxon>
        <taxon>Clostridia</taxon>
        <taxon>Peptostreptococcales</taxon>
        <taxon>Peptostreptococcaceae</taxon>
        <taxon>Tepidibacter</taxon>
    </lineage>
</organism>
<gene>
    <name evidence="1" type="ORF">P4S50_11380</name>
</gene>
<evidence type="ECO:0000313" key="2">
    <source>
        <dbReference type="Proteomes" id="UP001222800"/>
    </source>
</evidence>
<dbReference type="EMBL" id="CP120733">
    <property type="protein sequence ID" value="WFD08988.1"/>
    <property type="molecule type" value="Genomic_DNA"/>
</dbReference>
<dbReference type="RefSeq" id="WP_277730906.1">
    <property type="nucleotide sequence ID" value="NZ_CP120733.1"/>
</dbReference>
<sequence length="173" mass="20681">MQDIYFISDMHFGHSNIIKYENRPFKNIKEMDATIIKNWNSVVKKDDKVFVLGDISFYDKEKTAEIIYSLNGYKVLILGNHDNERSLHWWKSVGFDEVINYSIIYNDFYILSHEPMYLNDNMPYMNIHGHIHNLKYESKQFFNVSVECIDYTPISFEKIKEDVVSKMKLEELK</sequence>
<dbReference type="InterPro" id="IPR029052">
    <property type="entry name" value="Metallo-depent_PP-like"/>
</dbReference>
<proteinExistence type="predicted"/>
<protein>
    <submittedName>
        <fullName evidence="1">Phosphoesterase</fullName>
    </submittedName>
</protein>
<keyword evidence="2" id="KW-1185">Reference proteome</keyword>
<dbReference type="Proteomes" id="UP001222800">
    <property type="component" value="Chromosome"/>
</dbReference>
<name>A0ABY8E7W7_9FIRM</name>
<accession>A0ABY8E7W7</accession>
<reference evidence="1 2" key="1">
    <citation type="submission" date="2023-03" db="EMBL/GenBank/DDBJ databases">
        <title>Complete genome sequence of Tepidibacter sp. SWIR-1, isolated from a deep-sea hydrothermal vent.</title>
        <authorList>
            <person name="Li X."/>
        </authorList>
    </citation>
    <scope>NUCLEOTIDE SEQUENCE [LARGE SCALE GENOMIC DNA]</scope>
    <source>
        <strain evidence="1 2">SWIR-1</strain>
    </source>
</reference>
<evidence type="ECO:0000313" key="1">
    <source>
        <dbReference type="EMBL" id="WFD08988.1"/>
    </source>
</evidence>